<protein>
    <submittedName>
        <fullName evidence="4">DUF933 domain-containing protein</fullName>
    </submittedName>
</protein>
<organism evidence="4">
    <name type="scientific">candidate division WOR-3 bacterium</name>
    <dbReference type="NCBI Taxonomy" id="2052148"/>
    <lineage>
        <taxon>Bacteria</taxon>
        <taxon>Bacteria division WOR-3</taxon>
    </lineage>
</organism>
<dbReference type="GO" id="GO:0005524">
    <property type="term" value="F:ATP binding"/>
    <property type="evidence" value="ECO:0007669"/>
    <property type="project" value="UniProtKB-KW"/>
</dbReference>
<dbReference type="AlphaFoldDB" id="A0A7C0X8V6"/>
<dbReference type="PROSITE" id="PS51880">
    <property type="entry name" value="TGS"/>
    <property type="match status" value="1"/>
</dbReference>
<dbReference type="Gene3D" id="3.10.20.30">
    <property type="match status" value="1"/>
</dbReference>
<dbReference type="Proteomes" id="UP000885931">
    <property type="component" value="Unassembled WGS sequence"/>
</dbReference>
<dbReference type="EMBL" id="DRBW01000162">
    <property type="protein sequence ID" value="HDM90366.1"/>
    <property type="molecule type" value="Genomic_DNA"/>
</dbReference>
<feature type="domain" description="TGS" evidence="3">
    <location>
        <begin position="38"/>
        <end position="121"/>
    </location>
</feature>
<keyword evidence="2" id="KW-0067">ATP-binding</keyword>
<dbReference type="GO" id="GO:0005737">
    <property type="term" value="C:cytoplasm"/>
    <property type="evidence" value="ECO:0007669"/>
    <property type="project" value="TreeGrafter"/>
</dbReference>
<accession>A0A7C0X8V6</accession>
<dbReference type="InterPro" id="IPR027417">
    <property type="entry name" value="P-loop_NTPase"/>
</dbReference>
<keyword evidence="1" id="KW-0547">Nucleotide-binding</keyword>
<gene>
    <name evidence="4" type="ORF">ENG67_04045</name>
</gene>
<dbReference type="PANTHER" id="PTHR23305">
    <property type="entry name" value="OBG GTPASE FAMILY"/>
    <property type="match status" value="1"/>
</dbReference>
<evidence type="ECO:0000313" key="4">
    <source>
        <dbReference type="EMBL" id="HDM90366.1"/>
    </source>
</evidence>
<reference evidence="4" key="1">
    <citation type="journal article" date="2020" name="mSystems">
        <title>Genome- and Community-Level Interaction Insights into Carbon Utilization and Element Cycling Functions of Hydrothermarchaeota in Hydrothermal Sediment.</title>
        <authorList>
            <person name="Zhou Z."/>
            <person name="Liu Y."/>
            <person name="Xu W."/>
            <person name="Pan J."/>
            <person name="Luo Z.H."/>
            <person name="Li M."/>
        </authorList>
    </citation>
    <scope>NUCLEOTIDE SEQUENCE [LARGE SCALE GENOMIC DNA]</scope>
    <source>
        <strain evidence="4">HyVt-237</strain>
    </source>
</reference>
<dbReference type="GO" id="GO:0016887">
    <property type="term" value="F:ATP hydrolysis activity"/>
    <property type="evidence" value="ECO:0007669"/>
    <property type="project" value="TreeGrafter"/>
</dbReference>
<dbReference type="Gene3D" id="3.40.50.300">
    <property type="entry name" value="P-loop containing nucleotide triphosphate hydrolases"/>
    <property type="match status" value="1"/>
</dbReference>
<dbReference type="Pfam" id="PF06071">
    <property type="entry name" value="YchF-GTPase_C"/>
    <property type="match status" value="1"/>
</dbReference>
<dbReference type="InterPro" id="IPR013029">
    <property type="entry name" value="YchF_C"/>
</dbReference>
<dbReference type="FunFam" id="3.10.20.30:FF:000001">
    <property type="entry name" value="Ribosome-binding ATPase YchF"/>
    <property type="match status" value="1"/>
</dbReference>
<evidence type="ECO:0000256" key="1">
    <source>
        <dbReference type="ARBA" id="ARBA00022741"/>
    </source>
</evidence>
<dbReference type="InterPro" id="IPR004095">
    <property type="entry name" value="TGS"/>
</dbReference>
<comment type="caution">
    <text evidence="4">The sequence shown here is derived from an EMBL/GenBank/DDBJ whole genome shotgun (WGS) entry which is preliminary data.</text>
</comment>
<dbReference type="SUPFAM" id="SSF81271">
    <property type="entry name" value="TGS-like"/>
    <property type="match status" value="1"/>
</dbReference>
<name>A0A7C0X8V6_UNCW3</name>
<feature type="non-terminal residue" evidence="4">
    <location>
        <position position="1"/>
    </location>
</feature>
<evidence type="ECO:0000259" key="3">
    <source>
        <dbReference type="PROSITE" id="PS51880"/>
    </source>
</evidence>
<dbReference type="InterPro" id="IPR012675">
    <property type="entry name" value="Beta-grasp_dom_sf"/>
</dbReference>
<evidence type="ECO:0000256" key="2">
    <source>
        <dbReference type="ARBA" id="ARBA00022840"/>
    </source>
</evidence>
<dbReference type="InterPro" id="IPR012676">
    <property type="entry name" value="TGS-like"/>
</dbReference>
<proteinExistence type="predicted"/>
<sequence>EREIRELEPEERDEILAGYGLESGFVMKLKRAILDALGLITFFTTAHDELTAWLVREGTTAKEAAGHIHTDMERGFIRADVVHYDDLLQCGDFKKAKETGHLRSEGKDYVVRDGDIIFIKFSR</sequence>
<dbReference type="PANTHER" id="PTHR23305:SF18">
    <property type="entry name" value="OBG-TYPE G DOMAIN-CONTAINING PROTEIN"/>
    <property type="match status" value="1"/>
</dbReference>